<accession>A0ABS5A365</accession>
<gene>
    <name evidence="3" type="ORF">JOF57_006177</name>
</gene>
<dbReference type="RefSeq" id="WP_209923859.1">
    <property type="nucleotide sequence ID" value="NZ_JAGIOP010000003.1"/>
</dbReference>
<dbReference type="Proteomes" id="UP000694460">
    <property type="component" value="Unassembled WGS sequence"/>
</dbReference>
<keyword evidence="2" id="KW-0472">Membrane</keyword>
<sequence length="147" mass="15853">MSQSNAAQGSGDNAHIWTGIRDIQIWVGETSQGNKLLGGPYRWPELAAILSIMGPVLIWMRHHPQSPDLLKVFGVGVASTFILVVALRFLLPKARPDFFTRAQFFATAVAGRRAATSVRPSPVGASTPAVRPAPSVPVTVRSRRGSR</sequence>
<evidence type="ECO:0000313" key="4">
    <source>
        <dbReference type="Proteomes" id="UP000694460"/>
    </source>
</evidence>
<keyword evidence="2" id="KW-1133">Transmembrane helix</keyword>
<reference evidence="3 4" key="1">
    <citation type="submission" date="2021-03" db="EMBL/GenBank/DDBJ databases">
        <title>Sequencing the genomes of 1000 actinobacteria strains.</title>
        <authorList>
            <person name="Klenk H.-P."/>
        </authorList>
    </citation>
    <scope>NUCLEOTIDE SEQUENCE [LARGE SCALE GENOMIC DNA]</scope>
    <source>
        <strain evidence="3 4">DSM 46713</strain>
    </source>
</reference>
<name>A0ABS5A365_9MYCO</name>
<feature type="region of interest" description="Disordered" evidence="1">
    <location>
        <begin position="117"/>
        <end position="147"/>
    </location>
</feature>
<proteinExistence type="predicted"/>
<dbReference type="EMBL" id="JAGIOP010000003">
    <property type="protein sequence ID" value="MBP2456201.1"/>
    <property type="molecule type" value="Genomic_DNA"/>
</dbReference>
<evidence type="ECO:0000313" key="3">
    <source>
        <dbReference type="EMBL" id="MBP2456201.1"/>
    </source>
</evidence>
<comment type="caution">
    <text evidence="3">The sequence shown here is derived from an EMBL/GenBank/DDBJ whole genome shotgun (WGS) entry which is preliminary data.</text>
</comment>
<organism evidence="3 4">
    <name type="scientific">Mycolicibacterium lutetiense</name>
    <dbReference type="NCBI Taxonomy" id="1641992"/>
    <lineage>
        <taxon>Bacteria</taxon>
        <taxon>Bacillati</taxon>
        <taxon>Actinomycetota</taxon>
        <taxon>Actinomycetes</taxon>
        <taxon>Mycobacteriales</taxon>
        <taxon>Mycobacteriaceae</taxon>
        <taxon>Mycolicibacterium</taxon>
    </lineage>
</organism>
<keyword evidence="4" id="KW-1185">Reference proteome</keyword>
<feature type="transmembrane region" description="Helical" evidence="2">
    <location>
        <begin position="72"/>
        <end position="91"/>
    </location>
</feature>
<protein>
    <submittedName>
        <fullName evidence="3">Uncharacterized protein</fullName>
    </submittedName>
</protein>
<evidence type="ECO:0000256" key="2">
    <source>
        <dbReference type="SAM" id="Phobius"/>
    </source>
</evidence>
<evidence type="ECO:0000256" key="1">
    <source>
        <dbReference type="SAM" id="MobiDB-lite"/>
    </source>
</evidence>
<keyword evidence="2" id="KW-0812">Transmembrane</keyword>